<keyword evidence="5" id="KW-1133">Transmembrane helix</keyword>
<name>A0A641A6K7_STAAU</name>
<dbReference type="CDD" id="cd06173">
    <property type="entry name" value="MFS_MefA_like"/>
    <property type="match status" value="1"/>
</dbReference>
<dbReference type="PANTHER" id="PTHR23513">
    <property type="entry name" value="INTEGRAL MEMBRANE EFFLUX PROTEIN-RELATED"/>
    <property type="match status" value="1"/>
</dbReference>
<evidence type="ECO:0000256" key="2">
    <source>
        <dbReference type="ARBA" id="ARBA00022448"/>
    </source>
</evidence>
<reference evidence="7" key="1">
    <citation type="submission" date="2018-09" db="EMBL/GenBank/DDBJ databases">
        <title>The microbial basis of impaired wound healing: differential roles for pathogens, 'bystanders', and strain-level diversification in clinical outcomes.</title>
        <authorList>
            <person name="Kalan L.R."/>
            <person name="Meisel J.S."/>
            <person name="Loesche M.A."/>
            <person name="Horwinski J."/>
            <person name="Soaita I."/>
            <person name="Chen X."/>
            <person name="Gardner S.E."/>
            <person name="Grice E.A."/>
        </authorList>
    </citation>
    <scope>NUCLEOTIDE SEQUENCE</scope>
    <source>
        <strain evidence="7">LK35</strain>
    </source>
</reference>
<dbReference type="Pfam" id="PF05977">
    <property type="entry name" value="MFS_3"/>
    <property type="match status" value="1"/>
</dbReference>
<dbReference type="PANTHER" id="PTHR23513:SF6">
    <property type="entry name" value="MAJOR FACILITATOR SUPERFAMILY ASSOCIATED DOMAIN-CONTAINING PROTEIN"/>
    <property type="match status" value="1"/>
</dbReference>
<keyword evidence="2" id="KW-0813">Transport</keyword>
<dbReference type="InterPro" id="IPR010290">
    <property type="entry name" value="TM_effector"/>
</dbReference>
<dbReference type="SUPFAM" id="SSF103473">
    <property type="entry name" value="MFS general substrate transporter"/>
    <property type="match status" value="1"/>
</dbReference>
<dbReference type="EMBL" id="RAQZ01000003">
    <property type="protein sequence ID" value="KAA1273053.1"/>
    <property type="molecule type" value="Genomic_DNA"/>
</dbReference>
<proteinExistence type="predicted"/>
<dbReference type="OMA" id="FFVFGAH"/>
<protein>
    <submittedName>
        <fullName evidence="7">MFS transporter</fullName>
    </submittedName>
</protein>
<accession>A0A641A6K7</accession>
<comment type="subcellular location">
    <subcellularLocation>
        <location evidence="1">Cell membrane</location>
        <topology evidence="1">Multi-pass membrane protein</topology>
    </subcellularLocation>
</comment>
<dbReference type="Gene3D" id="1.20.1250.20">
    <property type="entry name" value="MFS general substrate transporter like domains"/>
    <property type="match status" value="1"/>
</dbReference>
<evidence type="ECO:0000256" key="5">
    <source>
        <dbReference type="ARBA" id="ARBA00022989"/>
    </source>
</evidence>
<organism evidence="7">
    <name type="scientific">Staphylococcus aureus</name>
    <dbReference type="NCBI Taxonomy" id="1280"/>
    <lineage>
        <taxon>Bacteria</taxon>
        <taxon>Bacillati</taxon>
        <taxon>Bacillota</taxon>
        <taxon>Bacilli</taxon>
        <taxon>Bacillales</taxon>
        <taxon>Staphylococcaceae</taxon>
        <taxon>Staphylococcus</taxon>
    </lineage>
</organism>
<keyword evidence="4" id="KW-0812">Transmembrane</keyword>
<evidence type="ECO:0000313" key="7">
    <source>
        <dbReference type="EMBL" id="KAA1273053.1"/>
    </source>
</evidence>
<sequence length="415" mass="45590">MKKLYKNRSFSNLLMSRILINAGDSLYYVSTTWIVLQWTQNPLLVGLTNTLLMIPMCISFLFGPLVDALPLKKTLFLTPLLQCLLLSLIASLNLIGYLNVYGLIILVAIAMFCTQIGYPAQSKAIPLLVKKDQLLDANSAMSVAYQGTDVIMNSISGIIVAAIAFFPLYSINSLIFLIACLFMLNVNIPNITNPARNNPSYLQNLKEGVLGIKNSLLLVVALVSGVINFGLGLLYTWIPLKADHLGGAYYYGLLMALFSIGLIVGSLITPYIKKINLGYGKLLILLNTISGLILILVNYIPRNFFIILFPVAFMTISITNISLASIQQKVIPEHLLARLTTIITSISAISLPMGSFIGGILIKNLGIDYTLVIGGALFIIASIIFFISTPYRSLPKIEKIEHYHIFGIQKIGNNH</sequence>
<dbReference type="GO" id="GO:0005886">
    <property type="term" value="C:plasma membrane"/>
    <property type="evidence" value="ECO:0007669"/>
    <property type="project" value="UniProtKB-SubCell"/>
</dbReference>
<evidence type="ECO:0000256" key="4">
    <source>
        <dbReference type="ARBA" id="ARBA00022692"/>
    </source>
</evidence>
<keyword evidence="3" id="KW-1003">Cell membrane</keyword>
<dbReference type="InterPro" id="IPR036259">
    <property type="entry name" value="MFS_trans_sf"/>
</dbReference>
<comment type="caution">
    <text evidence="7">The sequence shown here is derived from an EMBL/GenBank/DDBJ whole genome shotgun (WGS) entry which is preliminary data.</text>
</comment>
<evidence type="ECO:0000256" key="1">
    <source>
        <dbReference type="ARBA" id="ARBA00004651"/>
    </source>
</evidence>
<evidence type="ECO:0000256" key="3">
    <source>
        <dbReference type="ARBA" id="ARBA00022475"/>
    </source>
</evidence>
<gene>
    <name evidence="7" type="ORF">D7S40_08465</name>
</gene>
<dbReference type="AlphaFoldDB" id="A0A641A6K7"/>
<dbReference type="RefSeq" id="WP_000737848.1">
    <property type="nucleotide sequence ID" value="NZ_AP015012.1"/>
</dbReference>
<evidence type="ECO:0000256" key="6">
    <source>
        <dbReference type="ARBA" id="ARBA00023136"/>
    </source>
</evidence>
<keyword evidence="6" id="KW-0472">Membrane</keyword>